<keyword evidence="3" id="KW-1185">Reference proteome</keyword>
<feature type="region of interest" description="Disordered" evidence="1">
    <location>
        <begin position="444"/>
        <end position="665"/>
    </location>
</feature>
<protein>
    <recommendedName>
        <fullName evidence="4">Cyclin-like domain-containing protein</fullName>
    </recommendedName>
</protein>
<dbReference type="InterPro" id="IPR043198">
    <property type="entry name" value="Cyclin/Ssn8"/>
</dbReference>
<dbReference type="Gene3D" id="1.10.472.10">
    <property type="entry name" value="Cyclin-like"/>
    <property type="match status" value="2"/>
</dbReference>
<evidence type="ECO:0000256" key="1">
    <source>
        <dbReference type="SAM" id="MobiDB-lite"/>
    </source>
</evidence>
<feature type="compositionally biased region" description="Low complexity" evidence="1">
    <location>
        <begin position="629"/>
        <end position="642"/>
    </location>
</feature>
<evidence type="ECO:0008006" key="4">
    <source>
        <dbReference type="Google" id="ProtNLM"/>
    </source>
</evidence>
<dbReference type="Proteomes" id="UP001470230">
    <property type="component" value="Unassembled WGS sequence"/>
</dbReference>
<organism evidence="2 3">
    <name type="scientific">Tritrichomonas musculus</name>
    <dbReference type="NCBI Taxonomy" id="1915356"/>
    <lineage>
        <taxon>Eukaryota</taxon>
        <taxon>Metamonada</taxon>
        <taxon>Parabasalia</taxon>
        <taxon>Tritrichomonadida</taxon>
        <taxon>Tritrichomonadidae</taxon>
        <taxon>Tritrichomonas</taxon>
    </lineage>
</organism>
<dbReference type="SUPFAM" id="SSF47954">
    <property type="entry name" value="Cyclin-like"/>
    <property type="match status" value="2"/>
</dbReference>
<feature type="compositionally biased region" description="Basic and acidic residues" evidence="1">
    <location>
        <begin position="478"/>
        <end position="487"/>
    </location>
</feature>
<feature type="region of interest" description="Disordered" evidence="1">
    <location>
        <begin position="349"/>
        <end position="418"/>
    </location>
</feature>
<feature type="compositionally biased region" description="Basic and acidic residues" evidence="1">
    <location>
        <begin position="586"/>
        <end position="626"/>
    </location>
</feature>
<dbReference type="EMBL" id="JAPFFF010000011">
    <property type="protein sequence ID" value="KAK8878483.1"/>
    <property type="molecule type" value="Genomic_DNA"/>
</dbReference>
<feature type="compositionally biased region" description="Basic and acidic residues" evidence="1">
    <location>
        <begin position="454"/>
        <end position="468"/>
    </location>
</feature>
<accession>A0ABR2JLZ6</accession>
<feature type="compositionally biased region" description="Basic and acidic residues" evidence="1">
    <location>
        <begin position="643"/>
        <end position="658"/>
    </location>
</feature>
<dbReference type="InterPro" id="IPR036915">
    <property type="entry name" value="Cyclin-like_sf"/>
</dbReference>
<feature type="compositionally biased region" description="Basic and acidic residues" evidence="1">
    <location>
        <begin position="568"/>
        <end position="579"/>
    </location>
</feature>
<feature type="compositionally biased region" description="Basic and acidic residues" evidence="1">
    <location>
        <begin position="522"/>
        <end position="554"/>
    </location>
</feature>
<name>A0ABR2JLZ6_9EUKA</name>
<comment type="caution">
    <text evidence="2">The sequence shown here is derived from an EMBL/GenBank/DDBJ whole genome shotgun (WGS) entry which is preliminary data.</text>
</comment>
<evidence type="ECO:0000313" key="2">
    <source>
        <dbReference type="EMBL" id="KAK8878483.1"/>
    </source>
</evidence>
<dbReference type="PANTHER" id="PTHR10026">
    <property type="entry name" value="CYCLIN"/>
    <property type="match status" value="1"/>
</dbReference>
<evidence type="ECO:0000313" key="3">
    <source>
        <dbReference type="Proteomes" id="UP001470230"/>
    </source>
</evidence>
<sequence>MSIKKYEELHPQQQVLPNDVIEKAVLLQRIFKDQFKQILRIDLSDVAQATGMIFFYKFYEKRQNISPKDYALYAISCLHLATKVCESPIPITKFTNCIIQASGDWRSGFQDIFDTLDGIKIPSPKNTTEIVELNEKLLKSEMRAIVALDFNFDVVKPHDLLENYIEKILKWHLKPDSEFYQPLKAELIGYCKCFLNDLQITPIFYLYKPELLAISIISMAFKIIKLPLVSPVKNPWYFYLAPNLIDSEVLGVINEVDNFFTDLFVKQRKQVFFERKTNIPDIIMEKTWIKYPYFPFKNIPLCPPPPLSKIDKFVKGSESFTDSELDHIPKFPPPDKKLQNPNLIQFNTEFPVMKAKKKRDEDKKRKNKNNSPNQGSSLRHSKHSNNGHMRPNHNDIFPLSPQHHNFRGHDADIGHHHRHGYPNYNPRFDMEYEYDVEYRYQHFNPPSCIPSAQSDRREPRRKPRESERAGNGVGSQPRGRERYRDDPNSCYYPYEFKRLSPLPPQKRRDRIQDPHQYPSPPPRDRERDRLNDGEKRRDRDRDLPQKNRDKEYNDSPRIFKGPPPGHFRPSDRDRERDIPRDEDERDRERERDRNRDRNRNNEKGRSRDKAKAKDSDKNRDNQDSKNRFNGKNKGNNMTNNKKSPQEYKADSKEIEQTKNVKKSQP</sequence>
<gene>
    <name evidence="2" type="ORF">M9Y10_005258</name>
</gene>
<proteinExistence type="predicted"/>
<reference evidence="2 3" key="1">
    <citation type="submission" date="2024-04" db="EMBL/GenBank/DDBJ databases">
        <title>Tritrichomonas musculus Genome.</title>
        <authorList>
            <person name="Alves-Ferreira E."/>
            <person name="Grigg M."/>
            <person name="Lorenzi H."/>
            <person name="Galac M."/>
        </authorList>
    </citation>
    <scope>NUCLEOTIDE SEQUENCE [LARGE SCALE GENOMIC DNA]</scope>
    <source>
        <strain evidence="2 3">EAF2021</strain>
    </source>
</reference>